<dbReference type="InterPro" id="IPR036271">
    <property type="entry name" value="Tet_transcr_reg_TetR-rel_C_sf"/>
</dbReference>
<evidence type="ECO:0000256" key="2">
    <source>
        <dbReference type="ARBA" id="ARBA00023125"/>
    </source>
</evidence>
<gene>
    <name evidence="7" type="ORF">GCM10022197_18650</name>
</gene>
<keyword evidence="3" id="KW-0804">Transcription</keyword>
<feature type="region of interest" description="Disordered" evidence="5">
    <location>
        <begin position="1"/>
        <end position="67"/>
    </location>
</feature>
<dbReference type="Proteomes" id="UP001500767">
    <property type="component" value="Unassembled WGS sequence"/>
</dbReference>
<keyword evidence="2 4" id="KW-0238">DNA-binding</keyword>
<proteinExistence type="predicted"/>
<protein>
    <submittedName>
        <fullName evidence="7">TetR/AcrR family transcriptional regulator</fullName>
    </submittedName>
</protein>
<evidence type="ECO:0000256" key="5">
    <source>
        <dbReference type="SAM" id="MobiDB-lite"/>
    </source>
</evidence>
<dbReference type="InterPro" id="IPR050109">
    <property type="entry name" value="HTH-type_TetR-like_transc_reg"/>
</dbReference>
<keyword evidence="1" id="KW-0805">Transcription regulation</keyword>
<accession>A0ABP6X9H7</accession>
<evidence type="ECO:0000313" key="8">
    <source>
        <dbReference type="Proteomes" id="UP001500767"/>
    </source>
</evidence>
<dbReference type="EMBL" id="BAAAYR010000002">
    <property type="protein sequence ID" value="GAA3563375.1"/>
    <property type="molecule type" value="Genomic_DNA"/>
</dbReference>
<evidence type="ECO:0000256" key="4">
    <source>
        <dbReference type="PROSITE-ProRule" id="PRU00335"/>
    </source>
</evidence>
<feature type="compositionally biased region" description="Basic and acidic residues" evidence="5">
    <location>
        <begin position="57"/>
        <end position="67"/>
    </location>
</feature>
<evidence type="ECO:0000256" key="1">
    <source>
        <dbReference type="ARBA" id="ARBA00023015"/>
    </source>
</evidence>
<evidence type="ECO:0000259" key="6">
    <source>
        <dbReference type="PROSITE" id="PS50977"/>
    </source>
</evidence>
<feature type="DNA-binding region" description="H-T-H motif" evidence="4">
    <location>
        <begin position="88"/>
        <end position="107"/>
    </location>
</feature>
<evidence type="ECO:0000256" key="3">
    <source>
        <dbReference type="ARBA" id="ARBA00023163"/>
    </source>
</evidence>
<dbReference type="SUPFAM" id="SSF48498">
    <property type="entry name" value="Tetracyclin repressor-like, C-terminal domain"/>
    <property type="match status" value="1"/>
</dbReference>
<organism evidence="7 8">
    <name type="scientific">Microlunatus spumicola</name>
    <dbReference type="NCBI Taxonomy" id="81499"/>
    <lineage>
        <taxon>Bacteria</taxon>
        <taxon>Bacillati</taxon>
        <taxon>Actinomycetota</taxon>
        <taxon>Actinomycetes</taxon>
        <taxon>Propionibacteriales</taxon>
        <taxon>Propionibacteriaceae</taxon>
        <taxon>Microlunatus</taxon>
    </lineage>
</organism>
<dbReference type="PROSITE" id="PS50977">
    <property type="entry name" value="HTH_TETR_2"/>
    <property type="match status" value="1"/>
</dbReference>
<feature type="compositionally biased region" description="Basic and acidic residues" evidence="5">
    <location>
        <begin position="13"/>
        <end position="24"/>
    </location>
</feature>
<reference evidence="8" key="1">
    <citation type="journal article" date="2019" name="Int. J. Syst. Evol. Microbiol.">
        <title>The Global Catalogue of Microorganisms (GCM) 10K type strain sequencing project: providing services to taxonomists for standard genome sequencing and annotation.</title>
        <authorList>
            <consortium name="The Broad Institute Genomics Platform"/>
            <consortium name="The Broad Institute Genome Sequencing Center for Infectious Disease"/>
            <person name="Wu L."/>
            <person name="Ma J."/>
        </authorList>
    </citation>
    <scope>NUCLEOTIDE SEQUENCE [LARGE SCALE GENOMIC DNA]</scope>
    <source>
        <strain evidence="8">JCM 16540</strain>
    </source>
</reference>
<dbReference type="PANTHER" id="PTHR30055">
    <property type="entry name" value="HTH-TYPE TRANSCRIPTIONAL REGULATOR RUTR"/>
    <property type="match status" value="1"/>
</dbReference>
<dbReference type="Pfam" id="PF00440">
    <property type="entry name" value="TetR_N"/>
    <property type="match status" value="1"/>
</dbReference>
<dbReference type="InterPro" id="IPR001647">
    <property type="entry name" value="HTH_TetR"/>
</dbReference>
<keyword evidence="8" id="KW-1185">Reference proteome</keyword>
<dbReference type="Gene3D" id="1.10.357.10">
    <property type="entry name" value="Tetracycline Repressor, domain 2"/>
    <property type="match status" value="1"/>
</dbReference>
<name>A0ABP6X9H7_9ACTN</name>
<dbReference type="InterPro" id="IPR009057">
    <property type="entry name" value="Homeodomain-like_sf"/>
</dbReference>
<feature type="domain" description="HTH tetR-type" evidence="6">
    <location>
        <begin position="66"/>
        <end position="125"/>
    </location>
</feature>
<dbReference type="PANTHER" id="PTHR30055:SF234">
    <property type="entry name" value="HTH-TYPE TRANSCRIPTIONAL REGULATOR BETI"/>
    <property type="match status" value="1"/>
</dbReference>
<comment type="caution">
    <text evidence="7">The sequence shown here is derived from an EMBL/GenBank/DDBJ whole genome shotgun (WGS) entry which is preliminary data.</text>
</comment>
<evidence type="ECO:0000313" key="7">
    <source>
        <dbReference type="EMBL" id="GAA3563375.1"/>
    </source>
</evidence>
<sequence length="247" mass="26270">MALNALPGARETIAQERGHSEPEHVTVATGWSPGPRPGTGRPAYDPRTIGRNMPADPPRKPRKDAEQNAERVIAAAIRSGLAEGRFVPMAQIAADAGVGVGTLYRRYPNREALLEAMAVRAYRLILAEAEDALASGTSGLDAVGRFLRQTFVHRDELVLPLHGAPVTEGTESAELRGRMQQTMSAIVRRGHEDGTLRPEVNAGTVVRFGAMLAQPMSNVPGWATAAAEQRAVFLRGIATGIGPADSA</sequence>
<dbReference type="SUPFAM" id="SSF46689">
    <property type="entry name" value="Homeodomain-like"/>
    <property type="match status" value="1"/>
</dbReference>